<proteinExistence type="predicted"/>
<dbReference type="AlphaFoldDB" id="A0A6A5U2G0"/>
<reference evidence="1" key="1">
    <citation type="journal article" date="2020" name="Stud. Mycol.">
        <title>101 Dothideomycetes genomes: a test case for predicting lifestyles and emergence of pathogens.</title>
        <authorList>
            <person name="Haridas S."/>
            <person name="Albert R."/>
            <person name="Binder M."/>
            <person name="Bloem J."/>
            <person name="Labutti K."/>
            <person name="Salamov A."/>
            <person name="Andreopoulos B."/>
            <person name="Baker S."/>
            <person name="Barry K."/>
            <person name="Bills G."/>
            <person name="Bluhm B."/>
            <person name="Cannon C."/>
            <person name="Castanera R."/>
            <person name="Culley D."/>
            <person name="Daum C."/>
            <person name="Ezra D."/>
            <person name="Gonzalez J."/>
            <person name="Henrissat B."/>
            <person name="Kuo A."/>
            <person name="Liang C."/>
            <person name="Lipzen A."/>
            <person name="Lutzoni F."/>
            <person name="Magnuson J."/>
            <person name="Mondo S."/>
            <person name="Nolan M."/>
            <person name="Ohm R."/>
            <person name="Pangilinan J."/>
            <person name="Park H.-J."/>
            <person name="Ramirez L."/>
            <person name="Alfaro M."/>
            <person name="Sun H."/>
            <person name="Tritt A."/>
            <person name="Yoshinaga Y."/>
            <person name="Zwiers L.-H."/>
            <person name="Turgeon B."/>
            <person name="Goodwin S."/>
            <person name="Spatafora J."/>
            <person name="Crous P."/>
            <person name="Grigoriev I."/>
        </authorList>
    </citation>
    <scope>NUCLEOTIDE SEQUENCE</scope>
    <source>
        <strain evidence="1">CBS 675.92</strain>
    </source>
</reference>
<evidence type="ECO:0000313" key="2">
    <source>
        <dbReference type="Proteomes" id="UP000800035"/>
    </source>
</evidence>
<gene>
    <name evidence="1" type="ORF">CC80DRAFT_407988</name>
</gene>
<dbReference type="OrthoDB" id="3741380at2759"/>
<dbReference type="EMBL" id="ML976986">
    <property type="protein sequence ID" value="KAF1958834.1"/>
    <property type="molecule type" value="Genomic_DNA"/>
</dbReference>
<dbReference type="Proteomes" id="UP000800035">
    <property type="component" value="Unassembled WGS sequence"/>
</dbReference>
<protein>
    <submittedName>
        <fullName evidence="1">Uncharacterized protein</fullName>
    </submittedName>
</protein>
<name>A0A6A5U2G0_9PLEO</name>
<evidence type="ECO:0000313" key="1">
    <source>
        <dbReference type="EMBL" id="KAF1958834.1"/>
    </source>
</evidence>
<sequence>MESIRRQILPQLPPELRNLVYQHTTCEGAPATNTGLPFQEKIFDSSHTTVTIMPVHHGLPNLLALREYNFLEAQEYASYLFVHAVELRISVVFKGNTQHFIQEHWDKKMLAHLKNLAKKYPWIKKVARYDVQILWAPVALPVRAKRKADVGEIAGRMVEVLSSLMDMEVKRKRGDVGVRLLVEDYVAVDYVFSSREMGLAKFFVGEGGGEVKRRSRAVYLAPKAALGAVSRRLLEEEKGIVRWTGWTKGDLVFRADFADGERRLVRRGSEEEGFREAWRLSKRVYLALSLECGRRV</sequence>
<organism evidence="1 2">
    <name type="scientific">Byssothecium circinans</name>
    <dbReference type="NCBI Taxonomy" id="147558"/>
    <lineage>
        <taxon>Eukaryota</taxon>
        <taxon>Fungi</taxon>
        <taxon>Dikarya</taxon>
        <taxon>Ascomycota</taxon>
        <taxon>Pezizomycotina</taxon>
        <taxon>Dothideomycetes</taxon>
        <taxon>Pleosporomycetidae</taxon>
        <taxon>Pleosporales</taxon>
        <taxon>Massarineae</taxon>
        <taxon>Massarinaceae</taxon>
        <taxon>Byssothecium</taxon>
    </lineage>
</organism>
<accession>A0A6A5U2G0</accession>
<keyword evidence="2" id="KW-1185">Reference proteome</keyword>